<evidence type="ECO:0000256" key="1">
    <source>
        <dbReference type="SAM" id="MobiDB-lite"/>
    </source>
</evidence>
<protein>
    <submittedName>
        <fullName evidence="2">Uncharacterized protein</fullName>
    </submittedName>
</protein>
<proteinExistence type="predicted"/>
<dbReference type="AlphaFoldDB" id="A0A1G1ZTA9"/>
<comment type="caution">
    <text evidence="2">The sequence shown here is derived from an EMBL/GenBank/DDBJ whole genome shotgun (WGS) entry which is preliminary data.</text>
</comment>
<accession>A0A1G1ZTA9</accession>
<evidence type="ECO:0000313" key="3">
    <source>
        <dbReference type="Proteomes" id="UP000176284"/>
    </source>
</evidence>
<dbReference type="Proteomes" id="UP000176284">
    <property type="component" value="Unassembled WGS sequence"/>
</dbReference>
<dbReference type="STRING" id="1798410.A3H63_01295"/>
<sequence length="59" mass="6334">MEQHYICTGGCRGVSEVSGVCQAEDCSKAGEPLLPCDCQDGKHGNSEEQNSKQSEESEQ</sequence>
<organism evidence="2 3">
    <name type="scientific">Candidatus Harrisonbacteria bacterium RIFCSPLOWO2_02_FULL_45_10c</name>
    <dbReference type="NCBI Taxonomy" id="1798410"/>
    <lineage>
        <taxon>Bacteria</taxon>
        <taxon>Candidatus Harrisoniibacteriota</taxon>
    </lineage>
</organism>
<gene>
    <name evidence="2" type="ORF">A3H63_01295</name>
</gene>
<evidence type="ECO:0000313" key="2">
    <source>
        <dbReference type="EMBL" id="OGY67715.1"/>
    </source>
</evidence>
<reference evidence="2 3" key="1">
    <citation type="journal article" date="2016" name="Nat. Commun.">
        <title>Thousands of microbial genomes shed light on interconnected biogeochemical processes in an aquifer system.</title>
        <authorList>
            <person name="Anantharaman K."/>
            <person name="Brown C.T."/>
            <person name="Hug L.A."/>
            <person name="Sharon I."/>
            <person name="Castelle C.J."/>
            <person name="Probst A.J."/>
            <person name="Thomas B.C."/>
            <person name="Singh A."/>
            <person name="Wilkins M.J."/>
            <person name="Karaoz U."/>
            <person name="Brodie E.L."/>
            <person name="Williams K.H."/>
            <person name="Hubbard S.S."/>
            <person name="Banfield J.F."/>
        </authorList>
    </citation>
    <scope>NUCLEOTIDE SEQUENCE [LARGE SCALE GENOMIC DNA]</scope>
</reference>
<feature type="region of interest" description="Disordered" evidence="1">
    <location>
        <begin position="40"/>
        <end position="59"/>
    </location>
</feature>
<name>A0A1G1ZTA9_9BACT</name>
<dbReference type="EMBL" id="MHJM01000019">
    <property type="protein sequence ID" value="OGY67715.1"/>
    <property type="molecule type" value="Genomic_DNA"/>
</dbReference>